<comment type="caution">
    <text evidence="2">The sequence shown here is derived from an EMBL/GenBank/DDBJ whole genome shotgun (WGS) entry which is preliminary data.</text>
</comment>
<accession>A0AAW9DPT7</accession>
<keyword evidence="3" id="KW-1185">Reference proteome</keyword>
<dbReference type="GO" id="GO:0016757">
    <property type="term" value="F:glycosyltransferase activity"/>
    <property type="evidence" value="ECO:0007669"/>
    <property type="project" value="InterPro"/>
</dbReference>
<sequence length="798" mass="89961">MAGLDLVTEDILEYASVEEITTIVPNDLFYNTPNSRTLFYKRSTCSFPNSNLLNIPNKDVLLTGPFYFYPHIGEVPSGFPTTTTSPDLYLTRISDVTCAPGQLAMLLPKNSEDRAPKIIGTSLSDEYSRGSVSINKIDDVKFSLKISISNPEYVKGTYLYFDCMHGDHFGHFIVDILSMFWAIDFARDLGFSDLKIAISQNLSPYFKDALACWGVPPDSVYQIERPVIFENVLFATRSFFTQGYTTEVACNIWKKVRDYYNLNTGPSAIYISRSGVNSRKLKNEIEVEEIFRQKGFEVIHPENLTFPEQVNLWANAETVAGPAGSNLYGLAFQLNLKSSFIICPPDFVHVQELMLQSGYSSNTFFYFGDYSDGSIHGSWSVDIPNMEHYINRWLQEHTVYAPNKFSTKISSVRIESMGGFANKMIQFMVGNRISASVPRCRLVHDALLEWGITSSEFDGAISKSVRFGPGRHRLDIVGITSCLNRGMIDTVVVDSYAQHFDNFPDVATARRLFVTPSALDHVRGFGADRLVISIRGGEILDGRHPDYILLPPSFYEGLIEQTGLKPVFFGQIEDNAYCLALRARFPRAEFVAGQGVMHDFAVLRRSCHIVPSISTFSWLAAWLSEAESVHLPVAGLFNPRQARAHFLLPLDDPRYRFHLFPLAYAVDVAKYPHHFATMQRALDGTARLVSAERLRAIIEAAPQVKRRIDAYLAFYDDAFYSESQGDIGAAVRDGLLPSALHHYLEHGFREERPCFKLDPFHYATRYPLAAAEVAQGEYLDFEHHYVEIGHRRGYTAAP</sequence>
<dbReference type="Proteomes" id="UP001279553">
    <property type="component" value="Unassembled WGS sequence"/>
</dbReference>
<feature type="domain" description="Glycosyltransferase 61 catalytic" evidence="1">
    <location>
        <begin position="169"/>
        <end position="332"/>
    </location>
</feature>
<gene>
    <name evidence="2" type="ORF">SIL87_08250</name>
</gene>
<dbReference type="AlphaFoldDB" id="A0AAW9DPT7"/>
<dbReference type="RefSeq" id="WP_319613679.1">
    <property type="nucleotide sequence ID" value="NZ_JAWXYB010000018.1"/>
</dbReference>
<evidence type="ECO:0000259" key="1">
    <source>
        <dbReference type="Pfam" id="PF04577"/>
    </source>
</evidence>
<proteinExistence type="predicted"/>
<dbReference type="Pfam" id="PF04577">
    <property type="entry name" value="Glyco_transf_61"/>
    <property type="match status" value="1"/>
</dbReference>
<protein>
    <submittedName>
        <fullName evidence="2">Glycosyltransferase 61 family protein</fullName>
    </submittedName>
</protein>
<reference evidence="2 3" key="1">
    <citation type="submission" date="2023-11" db="EMBL/GenBank/DDBJ databases">
        <title>MicrobeMod: A computational toolkit for identifying prokaryotic methylation and restriction-modification with nanopore sequencing.</title>
        <authorList>
            <person name="Crits-Christoph A."/>
            <person name="Kang S.C."/>
            <person name="Lee H."/>
            <person name="Ostrov N."/>
        </authorList>
    </citation>
    <scope>NUCLEOTIDE SEQUENCE [LARGE SCALE GENOMIC DNA]</scope>
    <source>
        <strain evidence="2 3">DSMZ 700</strain>
    </source>
</reference>
<evidence type="ECO:0000313" key="2">
    <source>
        <dbReference type="EMBL" id="MDX5930750.1"/>
    </source>
</evidence>
<organism evidence="2 3">
    <name type="scientific">Acidiphilium acidophilum</name>
    <name type="common">Thiobacillus acidophilus</name>
    <dbReference type="NCBI Taxonomy" id="76588"/>
    <lineage>
        <taxon>Bacteria</taxon>
        <taxon>Pseudomonadati</taxon>
        <taxon>Pseudomonadota</taxon>
        <taxon>Alphaproteobacteria</taxon>
        <taxon>Acetobacterales</taxon>
        <taxon>Acidocellaceae</taxon>
        <taxon>Acidiphilium</taxon>
    </lineage>
</organism>
<evidence type="ECO:0000313" key="3">
    <source>
        <dbReference type="Proteomes" id="UP001279553"/>
    </source>
</evidence>
<name>A0AAW9DPT7_ACIAO</name>
<dbReference type="EMBL" id="JAWXYB010000018">
    <property type="protein sequence ID" value="MDX5930750.1"/>
    <property type="molecule type" value="Genomic_DNA"/>
</dbReference>
<dbReference type="InterPro" id="IPR049625">
    <property type="entry name" value="Glyco_transf_61_cat"/>
</dbReference>